<dbReference type="Pfam" id="PF00249">
    <property type="entry name" value="Myb_DNA-binding"/>
    <property type="match status" value="1"/>
</dbReference>
<dbReference type="InterPro" id="IPR001005">
    <property type="entry name" value="SANT/Myb"/>
</dbReference>
<sequence>MDSVSIGIRGPNGTLTTNGAFWRATKGLGNLSRSDHRSEFVSRREHLLSMSALSRHQGNELTGGLQPGAIAFPCRPGHGPYLGCRGKPPVPIATIAMESGMMSCPGSSHPTTWRHAPLVVGDRLREESISPKRSMESAVVALLQENRVLRERIQYLESRPCRCTILDVACEGVAPQDPEPKSLAVSSSESATFHAQGLGAVPKTAMAQPDEPSRPSFVGKEMDDLPSACVPGEAPALSSMDAGRVHRSGMQWTPPGHKADGGFELGYLTPTRDAQVSDSTGANVPMEPKIERFGGNPRNSFDAQAQWLYQQACSEEDRSMAAPGGLIAGRTRFGSDPHCCARCAPDASTGSAFLNARPPDAKAIHSLPNTPPRDASQTPVHGEQSSRASRSDTTRRRYSIWSDEEERIFYDAYARYGCKWNRIKVFLPRKTRQQVQSHGAYLIKRGVIKKFNSRRWTRHERAEAA</sequence>
<gene>
    <name evidence="4" type="ORF">F1559_000579</name>
</gene>
<dbReference type="AlphaFoldDB" id="A0A7J7IRD5"/>
<comment type="caution">
    <text evidence="4">The sequence shown here is derived from an EMBL/GenBank/DDBJ whole genome shotgun (WGS) entry which is preliminary data.</text>
</comment>
<dbReference type="EMBL" id="VWRR01000001">
    <property type="protein sequence ID" value="KAF6005107.1"/>
    <property type="molecule type" value="Genomic_DNA"/>
</dbReference>
<dbReference type="InterPro" id="IPR009057">
    <property type="entry name" value="Homeodomain-like_sf"/>
</dbReference>
<proteinExistence type="predicted"/>
<reference evidence="4 5" key="1">
    <citation type="journal article" date="2020" name="J. Phycol.">
        <title>Comparative genome analysis reveals Cyanidiococcus gen. nov., a new extremophilic red algal genus sister to Cyanidioschyzon (Cyanidioschyzonaceae, Rhodophyta).</title>
        <authorList>
            <person name="Liu S.-L."/>
            <person name="Chiang Y.-R."/>
            <person name="Yoon H.S."/>
            <person name="Fu H.-Y."/>
        </authorList>
    </citation>
    <scope>NUCLEOTIDE SEQUENCE [LARGE SCALE GENOMIC DNA]</scope>
    <source>
        <strain evidence="4 5">THAL066</strain>
    </source>
</reference>
<keyword evidence="5" id="KW-1185">Reference proteome</keyword>
<dbReference type="SMART" id="SM00717">
    <property type="entry name" value="SANT"/>
    <property type="match status" value="1"/>
</dbReference>
<dbReference type="Proteomes" id="UP000530660">
    <property type="component" value="Unassembled WGS sequence"/>
</dbReference>
<feature type="domain" description="HTH myb-type" evidence="3">
    <location>
        <begin position="401"/>
        <end position="447"/>
    </location>
</feature>
<accession>A0A7J7IRD5</accession>
<organism evidence="4 5">
    <name type="scientific">Cyanidiococcus yangmingshanensis</name>
    <dbReference type="NCBI Taxonomy" id="2690220"/>
    <lineage>
        <taxon>Eukaryota</taxon>
        <taxon>Rhodophyta</taxon>
        <taxon>Bangiophyceae</taxon>
        <taxon>Cyanidiales</taxon>
        <taxon>Cyanidiaceae</taxon>
        <taxon>Cyanidiococcus</taxon>
    </lineage>
</organism>
<dbReference type="CDD" id="cd00167">
    <property type="entry name" value="SANT"/>
    <property type="match status" value="1"/>
</dbReference>
<protein>
    <submittedName>
        <fullName evidence="4">Uncharacterized protein</fullName>
    </submittedName>
</protein>
<dbReference type="Gene3D" id="1.10.10.60">
    <property type="entry name" value="Homeodomain-like"/>
    <property type="match status" value="1"/>
</dbReference>
<feature type="compositionally biased region" description="Polar residues" evidence="1">
    <location>
        <begin position="273"/>
        <end position="282"/>
    </location>
</feature>
<dbReference type="PROSITE" id="PS50090">
    <property type="entry name" value="MYB_LIKE"/>
    <property type="match status" value="1"/>
</dbReference>
<feature type="region of interest" description="Disordered" evidence="1">
    <location>
        <begin position="273"/>
        <end position="296"/>
    </location>
</feature>
<dbReference type="InterPro" id="IPR017930">
    <property type="entry name" value="Myb_dom"/>
</dbReference>
<dbReference type="OrthoDB" id="21357at2759"/>
<evidence type="ECO:0000259" key="3">
    <source>
        <dbReference type="PROSITE" id="PS51294"/>
    </source>
</evidence>
<evidence type="ECO:0000256" key="1">
    <source>
        <dbReference type="SAM" id="MobiDB-lite"/>
    </source>
</evidence>
<evidence type="ECO:0000313" key="5">
    <source>
        <dbReference type="Proteomes" id="UP000530660"/>
    </source>
</evidence>
<feature type="domain" description="Myb-like" evidence="2">
    <location>
        <begin position="393"/>
        <end position="443"/>
    </location>
</feature>
<evidence type="ECO:0000259" key="2">
    <source>
        <dbReference type="PROSITE" id="PS50090"/>
    </source>
</evidence>
<evidence type="ECO:0000313" key="4">
    <source>
        <dbReference type="EMBL" id="KAF6005107.1"/>
    </source>
</evidence>
<dbReference type="PROSITE" id="PS51294">
    <property type="entry name" value="HTH_MYB"/>
    <property type="match status" value="1"/>
</dbReference>
<feature type="region of interest" description="Disordered" evidence="1">
    <location>
        <begin position="361"/>
        <end position="397"/>
    </location>
</feature>
<name>A0A7J7IRD5_9RHOD</name>
<dbReference type="SUPFAM" id="SSF46689">
    <property type="entry name" value="Homeodomain-like"/>
    <property type="match status" value="1"/>
</dbReference>